<dbReference type="Proteomes" id="UP001597063">
    <property type="component" value="Unassembled WGS sequence"/>
</dbReference>
<evidence type="ECO:0000259" key="5">
    <source>
        <dbReference type="PROSITE" id="PS51987"/>
    </source>
</evidence>
<dbReference type="Gene3D" id="3.30.590.10">
    <property type="entry name" value="Glutamine synthetase/guanido kinase, catalytic domain"/>
    <property type="match status" value="1"/>
</dbReference>
<dbReference type="InterPro" id="IPR008146">
    <property type="entry name" value="Gln_synth_cat_dom"/>
</dbReference>
<keyword evidence="7" id="KW-1185">Reference proteome</keyword>
<evidence type="ECO:0000256" key="2">
    <source>
        <dbReference type="ARBA" id="ARBA00022598"/>
    </source>
</evidence>
<dbReference type="GO" id="GO:0016874">
    <property type="term" value="F:ligase activity"/>
    <property type="evidence" value="ECO:0007669"/>
    <property type="project" value="UniProtKB-KW"/>
</dbReference>
<organism evidence="6 7">
    <name type="scientific">Actinomadura fibrosa</name>
    <dbReference type="NCBI Taxonomy" id="111802"/>
    <lineage>
        <taxon>Bacteria</taxon>
        <taxon>Bacillati</taxon>
        <taxon>Actinomycetota</taxon>
        <taxon>Actinomycetes</taxon>
        <taxon>Streptosporangiales</taxon>
        <taxon>Thermomonosporaceae</taxon>
        <taxon>Actinomadura</taxon>
    </lineage>
</organism>
<evidence type="ECO:0000256" key="4">
    <source>
        <dbReference type="RuleBase" id="RU000384"/>
    </source>
</evidence>
<dbReference type="PANTHER" id="PTHR43785:SF14">
    <property type="entry name" value="GLUTAMINE SYNTHETASE"/>
    <property type="match status" value="1"/>
</dbReference>
<sequence>MQVTELDAPVTDVPVSLSERMAADDVRFVLAMVAGPDGRPRAKLVPADAVEEGVRVADRLAVPDPSSYMPLHAVRPGLAMVHCDPRVDGEPWPYAPRAILRAQLDRLAGRGLTARVGAEAEYLLVRRDGEGAVAVADERNLTRVYDHLAEVSAALDGLGWAGTGRFEPAEPLATADRLVMFRYLVQVLAERRGMTATFMASPFAGRTATGLSLALSLWRDGEPLFPDRDGMSPLAYGFAGGLLAHAPALSAIVAPTVNSYKRTAPARATWSEGGTGTGHHVRMGGDRIVVRLGDGSADPYLATAVLLAAGLDGVDAGIDPRVGEGPELPPTLLHAVDELAADEVVRTALDAAGAGVADRYRKGRREEFLAWQSQVTGWEIDRYLTAF</sequence>
<dbReference type="EC" id="6.3.1.-" evidence="6"/>
<dbReference type="SMART" id="SM01230">
    <property type="entry name" value="Gln-synt_C"/>
    <property type="match status" value="1"/>
</dbReference>
<protein>
    <submittedName>
        <fullName evidence="6">Glutamine synthetase family protein</fullName>
        <ecNumber evidence="6">6.3.1.-</ecNumber>
    </submittedName>
</protein>
<dbReference type="SUPFAM" id="SSF55931">
    <property type="entry name" value="Glutamine synthetase/guanido kinase"/>
    <property type="match status" value="1"/>
</dbReference>
<name>A0ABW2XD19_9ACTN</name>
<comment type="caution">
    <text evidence="6">The sequence shown here is derived from an EMBL/GenBank/DDBJ whole genome shotgun (WGS) entry which is preliminary data.</text>
</comment>
<feature type="domain" description="GS catalytic" evidence="5">
    <location>
        <begin position="96"/>
        <end position="387"/>
    </location>
</feature>
<evidence type="ECO:0000313" key="7">
    <source>
        <dbReference type="Proteomes" id="UP001597063"/>
    </source>
</evidence>
<comment type="similarity">
    <text evidence="1 3 4">Belongs to the glutamine synthetase family.</text>
</comment>
<reference evidence="7" key="1">
    <citation type="journal article" date="2019" name="Int. J. Syst. Evol. Microbiol.">
        <title>The Global Catalogue of Microorganisms (GCM) 10K type strain sequencing project: providing services to taxonomists for standard genome sequencing and annotation.</title>
        <authorList>
            <consortium name="The Broad Institute Genomics Platform"/>
            <consortium name="The Broad Institute Genome Sequencing Center for Infectious Disease"/>
            <person name="Wu L."/>
            <person name="Ma J."/>
        </authorList>
    </citation>
    <scope>NUCLEOTIDE SEQUENCE [LARGE SCALE GENOMIC DNA]</scope>
    <source>
        <strain evidence="7">JCM 9371</strain>
    </source>
</reference>
<dbReference type="EMBL" id="JBHTGP010000003">
    <property type="protein sequence ID" value="MFD0683525.1"/>
    <property type="molecule type" value="Genomic_DNA"/>
</dbReference>
<dbReference type="InterPro" id="IPR014746">
    <property type="entry name" value="Gln_synth/guanido_kin_cat_dom"/>
</dbReference>
<dbReference type="RefSeq" id="WP_131762910.1">
    <property type="nucleotide sequence ID" value="NZ_CAACUY010000270.1"/>
</dbReference>
<keyword evidence="2 6" id="KW-0436">Ligase</keyword>
<dbReference type="PANTHER" id="PTHR43785">
    <property type="entry name" value="GAMMA-GLUTAMYLPUTRESCINE SYNTHETASE"/>
    <property type="match status" value="1"/>
</dbReference>
<dbReference type="InterPro" id="IPR036651">
    <property type="entry name" value="Gln_synt_N_sf"/>
</dbReference>
<dbReference type="Pfam" id="PF00120">
    <property type="entry name" value="Gln-synt_C"/>
    <property type="match status" value="1"/>
</dbReference>
<gene>
    <name evidence="6" type="ORF">ACFQZM_03355</name>
</gene>
<proteinExistence type="inferred from homology"/>
<evidence type="ECO:0000256" key="3">
    <source>
        <dbReference type="PROSITE-ProRule" id="PRU01331"/>
    </source>
</evidence>
<evidence type="ECO:0000313" key="6">
    <source>
        <dbReference type="EMBL" id="MFD0683525.1"/>
    </source>
</evidence>
<dbReference type="SUPFAM" id="SSF54368">
    <property type="entry name" value="Glutamine synthetase, N-terminal domain"/>
    <property type="match status" value="1"/>
</dbReference>
<accession>A0ABW2XD19</accession>
<evidence type="ECO:0000256" key="1">
    <source>
        <dbReference type="ARBA" id="ARBA00009897"/>
    </source>
</evidence>
<dbReference type="PROSITE" id="PS51987">
    <property type="entry name" value="GS_CATALYTIC"/>
    <property type="match status" value="1"/>
</dbReference>